<evidence type="ECO:0000313" key="2">
    <source>
        <dbReference type="EMBL" id="QOV18819.1"/>
    </source>
</evidence>
<dbReference type="InterPro" id="IPR029060">
    <property type="entry name" value="PIN-like_dom_sf"/>
</dbReference>
<sequence>MKILIDTNILISALLFPKSEPSKALIYTSTYHEMVLCDQNLTELRKVLNRKALYALPDAEVLLAELSYELIPAAYHAEKLIRDAKDQPILNAAIVADVDIILTGDKDFLSLDMEHPKCMTVARFLESEGLAE</sequence>
<dbReference type="NCBIfam" id="TIGR00305">
    <property type="entry name" value="putative toxin-antitoxin system toxin component, PIN family"/>
    <property type="match status" value="1"/>
</dbReference>
<dbReference type="SUPFAM" id="SSF88723">
    <property type="entry name" value="PIN domain-like"/>
    <property type="match status" value="1"/>
</dbReference>
<dbReference type="InterPro" id="IPR002716">
    <property type="entry name" value="PIN_dom"/>
</dbReference>
<protein>
    <submittedName>
        <fullName evidence="2">Putative toxin-antitoxin system toxin component, PIN family</fullName>
    </submittedName>
</protein>
<dbReference type="KEGG" id="bliq:INP51_12550"/>
<evidence type="ECO:0000313" key="3">
    <source>
        <dbReference type="Proteomes" id="UP000593601"/>
    </source>
</evidence>
<name>A0A7M2REZ2_9FIRM</name>
<dbReference type="AlphaFoldDB" id="A0A7M2REZ2"/>
<feature type="domain" description="PIN" evidence="1">
    <location>
        <begin position="2"/>
        <end position="107"/>
    </location>
</feature>
<evidence type="ECO:0000259" key="1">
    <source>
        <dbReference type="Pfam" id="PF13470"/>
    </source>
</evidence>
<dbReference type="EMBL" id="CP063304">
    <property type="protein sequence ID" value="QOV18819.1"/>
    <property type="molecule type" value="Genomic_DNA"/>
</dbReference>
<dbReference type="PANTHER" id="PTHR34610">
    <property type="entry name" value="SSL7007 PROTEIN"/>
    <property type="match status" value="1"/>
</dbReference>
<gene>
    <name evidence="2" type="ORF">INP51_12550</name>
</gene>
<dbReference type="RefSeq" id="WP_193735181.1">
    <property type="nucleotide sequence ID" value="NZ_CP063304.1"/>
</dbReference>
<keyword evidence="3" id="KW-1185">Reference proteome</keyword>
<organism evidence="2 3">
    <name type="scientific">Blautia liquoris</name>
    <dbReference type="NCBI Taxonomy" id="2779518"/>
    <lineage>
        <taxon>Bacteria</taxon>
        <taxon>Bacillati</taxon>
        <taxon>Bacillota</taxon>
        <taxon>Clostridia</taxon>
        <taxon>Lachnospirales</taxon>
        <taxon>Lachnospiraceae</taxon>
        <taxon>Blautia</taxon>
    </lineage>
</organism>
<reference evidence="2 3" key="1">
    <citation type="submission" date="2020-10" db="EMBL/GenBank/DDBJ databases">
        <title>Blautia liquoris sp.nov., isolated from the mud in a fermentation cellar used for the production of Chinese strong-flavoured liquor.</title>
        <authorList>
            <person name="Lu L."/>
        </authorList>
    </citation>
    <scope>NUCLEOTIDE SEQUENCE [LARGE SCALE GENOMIC DNA]</scope>
    <source>
        <strain evidence="2 3">LZLJ-3</strain>
    </source>
</reference>
<proteinExistence type="predicted"/>
<accession>A0A7M2REZ2</accession>
<dbReference type="Pfam" id="PF13470">
    <property type="entry name" value="PIN_3"/>
    <property type="match status" value="1"/>
</dbReference>
<dbReference type="InterPro" id="IPR002850">
    <property type="entry name" value="PIN_toxin-like"/>
</dbReference>
<dbReference type="PANTHER" id="PTHR34610:SF4">
    <property type="entry name" value="SLL8027 PROTEIN"/>
    <property type="match status" value="1"/>
</dbReference>
<dbReference type="Proteomes" id="UP000593601">
    <property type="component" value="Chromosome"/>
</dbReference>